<evidence type="ECO:0000256" key="4">
    <source>
        <dbReference type="ARBA" id="ARBA00016463"/>
    </source>
</evidence>
<dbReference type="GO" id="GO:0020037">
    <property type="term" value="F:heme binding"/>
    <property type="evidence" value="ECO:0007669"/>
    <property type="project" value="InterPro"/>
</dbReference>
<comment type="similarity">
    <text evidence="3">Belongs to the CcmC/CycZ/HelC family.</text>
</comment>
<feature type="transmembrane region" description="Helical" evidence="10">
    <location>
        <begin position="135"/>
        <end position="161"/>
    </location>
</feature>
<dbReference type="InterPro" id="IPR002541">
    <property type="entry name" value="Cyt_c_assembly"/>
</dbReference>
<feature type="transmembrane region" description="Helical" evidence="10">
    <location>
        <begin position="252"/>
        <end position="273"/>
    </location>
</feature>
<dbReference type="GO" id="GO:0005886">
    <property type="term" value="C:plasma membrane"/>
    <property type="evidence" value="ECO:0007669"/>
    <property type="project" value="TreeGrafter"/>
</dbReference>
<evidence type="ECO:0000256" key="10">
    <source>
        <dbReference type="SAM" id="Phobius"/>
    </source>
</evidence>
<dbReference type="EMBL" id="FOBS01000012">
    <property type="protein sequence ID" value="SEM36948.1"/>
    <property type="molecule type" value="Genomic_DNA"/>
</dbReference>
<dbReference type="AlphaFoldDB" id="A0A1H7XUX0"/>
<evidence type="ECO:0000313" key="13">
    <source>
        <dbReference type="Proteomes" id="UP000198744"/>
    </source>
</evidence>
<evidence type="ECO:0000256" key="8">
    <source>
        <dbReference type="ARBA" id="ARBA00023078"/>
    </source>
</evidence>
<comment type="subcellular location">
    <subcellularLocation>
        <location evidence="2">Membrane</location>
        <topology evidence="2">Multi-pass membrane protein</topology>
    </subcellularLocation>
</comment>
<dbReference type="InterPro" id="IPR045062">
    <property type="entry name" value="Cyt_c_biogenesis_CcsA/CcmC"/>
</dbReference>
<sequence>MSHTLILSWVTFIYFGAFVLYLFRMILSRKFWGRLASFAAWTGFAAQTAAILWRWKASYDLGIGHAPLSNLYESMIFFAWTIMLLHLVIEWRTASRGFGVFVVPLAFLAMAYASIAPGVNNSIQPLIPALQSNWLTSHVMTCFLGYAGFAFAFGCGLMYFLKISDENKAGKSEGFLKRLPSLATLDLMIYQSIALGFVFLTIGIMTGSIWAHYAWGSYWSWDPKETWSLVTWIIYAVTLHVQYIRGWRGKRMAFMTVIGFASVLFTYLGVNYLPGLHSYLNG</sequence>
<dbReference type="OrthoDB" id="9814290at2"/>
<evidence type="ECO:0000256" key="3">
    <source>
        <dbReference type="ARBA" id="ARBA00005840"/>
    </source>
</evidence>
<dbReference type="InterPro" id="IPR017562">
    <property type="entry name" value="Cyt_c_biogenesis_CcsA"/>
</dbReference>
<accession>A0A1H7XUX0</accession>
<feature type="transmembrane region" description="Helical" evidence="10">
    <location>
        <begin position="227"/>
        <end position="245"/>
    </location>
</feature>
<evidence type="ECO:0000313" key="12">
    <source>
        <dbReference type="EMBL" id="SEM36948.1"/>
    </source>
</evidence>
<feature type="transmembrane region" description="Helical" evidence="10">
    <location>
        <begin position="6"/>
        <end position="23"/>
    </location>
</feature>
<reference evidence="12 13" key="1">
    <citation type="submission" date="2016-10" db="EMBL/GenBank/DDBJ databases">
        <authorList>
            <person name="de Groot N.N."/>
        </authorList>
    </citation>
    <scope>NUCLEOTIDE SEQUENCE [LARGE SCALE GENOMIC DNA]</scope>
    <source>
        <strain evidence="12 13">DSM 8423</strain>
    </source>
</reference>
<comment type="function">
    <text evidence="1">Required for the export of heme to the periplasm for the biogenesis of c-type cytochromes.</text>
</comment>
<evidence type="ECO:0000256" key="5">
    <source>
        <dbReference type="ARBA" id="ARBA00022692"/>
    </source>
</evidence>
<dbReference type="RefSeq" id="WP_093883471.1">
    <property type="nucleotide sequence ID" value="NZ_FOBS01000012.1"/>
</dbReference>
<keyword evidence="13" id="KW-1185">Reference proteome</keyword>
<evidence type="ECO:0000259" key="11">
    <source>
        <dbReference type="Pfam" id="PF01578"/>
    </source>
</evidence>
<evidence type="ECO:0000256" key="1">
    <source>
        <dbReference type="ARBA" id="ARBA00002442"/>
    </source>
</evidence>
<dbReference type="PRINTS" id="PR01386">
    <property type="entry name" value="CCMCBIOGNSIS"/>
</dbReference>
<keyword evidence="9 10" id="KW-0472">Membrane</keyword>
<gene>
    <name evidence="12" type="ORF">SAMN04489760_11221</name>
</gene>
<dbReference type="PANTHER" id="PTHR30071:SF1">
    <property type="entry name" value="CYTOCHROME B_B6 PROTEIN-RELATED"/>
    <property type="match status" value="1"/>
</dbReference>
<name>A0A1H7XUX0_9BACT</name>
<evidence type="ECO:0000256" key="7">
    <source>
        <dbReference type="ARBA" id="ARBA00022989"/>
    </source>
</evidence>
<keyword evidence="5 10" id="KW-0812">Transmembrane</keyword>
<dbReference type="GO" id="GO:0015232">
    <property type="term" value="F:heme transmembrane transporter activity"/>
    <property type="evidence" value="ECO:0007669"/>
    <property type="project" value="InterPro"/>
</dbReference>
<feature type="transmembrane region" description="Helical" evidence="10">
    <location>
        <begin position="98"/>
        <end position="115"/>
    </location>
</feature>
<evidence type="ECO:0000256" key="9">
    <source>
        <dbReference type="ARBA" id="ARBA00023136"/>
    </source>
</evidence>
<keyword evidence="7 10" id="KW-1133">Transmembrane helix</keyword>
<dbReference type="STRING" id="43775.SAMN04489760_11221"/>
<organism evidence="12 13">
    <name type="scientific">Syntrophus gentianae</name>
    <dbReference type="NCBI Taxonomy" id="43775"/>
    <lineage>
        <taxon>Bacteria</taxon>
        <taxon>Pseudomonadati</taxon>
        <taxon>Thermodesulfobacteriota</taxon>
        <taxon>Syntrophia</taxon>
        <taxon>Syntrophales</taxon>
        <taxon>Syntrophaceae</taxon>
        <taxon>Syntrophus</taxon>
    </lineage>
</organism>
<feature type="domain" description="Cytochrome c assembly protein" evidence="11">
    <location>
        <begin position="68"/>
        <end position="277"/>
    </location>
</feature>
<dbReference type="InterPro" id="IPR003557">
    <property type="entry name" value="Cyt_c_biogenesis_CcmC"/>
</dbReference>
<dbReference type="PANTHER" id="PTHR30071">
    <property type="entry name" value="HEME EXPORTER PROTEIN C"/>
    <property type="match status" value="1"/>
</dbReference>
<dbReference type="GO" id="GO:0017004">
    <property type="term" value="P:cytochrome complex assembly"/>
    <property type="evidence" value="ECO:0007669"/>
    <property type="project" value="UniProtKB-KW"/>
</dbReference>
<dbReference type="Pfam" id="PF01578">
    <property type="entry name" value="Cytochrom_C_asm"/>
    <property type="match status" value="1"/>
</dbReference>
<protein>
    <recommendedName>
        <fullName evidence="4">Heme exporter protein C</fullName>
    </recommendedName>
</protein>
<proteinExistence type="inferred from homology"/>
<dbReference type="NCBIfam" id="TIGR03144">
    <property type="entry name" value="cytochr_II_ccsB"/>
    <property type="match status" value="1"/>
</dbReference>
<feature type="transmembrane region" description="Helical" evidence="10">
    <location>
        <begin position="35"/>
        <end position="55"/>
    </location>
</feature>
<feature type="transmembrane region" description="Helical" evidence="10">
    <location>
        <begin position="182"/>
        <end position="215"/>
    </location>
</feature>
<evidence type="ECO:0000256" key="6">
    <source>
        <dbReference type="ARBA" id="ARBA00022748"/>
    </source>
</evidence>
<feature type="transmembrane region" description="Helical" evidence="10">
    <location>
        <begin position="75"/>
        <end position="91"/>
    </location>
</feature>
<evidence type="ECO:0000256" key="2">
    <source>
        <dbReference type="ARBA" id="ARBA00004141"/>
    </source>
</evidence>
<dbReference type="Proteomes" id="UP000198744">
    <property type="component" value="Unassembled WGS sequence"/>
</dbReference>
<keyword evidence="8" id="KW-0793">Thylakoid</keyword>
<keyword evidence="6" id="KW-0201">Cytochrome c-type biogenesis</keyword>